<dbReference type="Gene3D" id="2.60.40.1610">
    <property type="entry name" value="Domain of unknown function DUF1254"/>
    <property type="match status" value="1"/>
</dbReference>
<dbReference type="Pfam" id="PF06742">
    <property type="entry name" value="DUF1214"/>
    <property type="match status" value="1"/>
</dbReference>
<dbReference type="InterPro" id="IPR010621">
    <property type="entry name" value="DUF1214"/>
</dbReference>
<name>A0A158CNY3_9BURK</name>
<proteinExistence type="predicted"/>
<sequence length="516" mass="56281">MRTPEYRIVKSIFACALGACVAACSSTDGAAGAQARASDTARFEALASLPFPEGHPTAETVATLNDELLFQRATQVYLWALPAVNLYAMKEGSERAFGAGYSVFPIWKQRLDAKTVVPTPNSDVIYAMGYLDLGKDGPMVIEIPPKQQGILNDFWQRPIEGPTIGAKAYAGDIGFAGPDHGQGGKFLVLPPGYRGDVPDGYHVYRSRTNNALVFWRAFFADPANLAPPVSLIEQTRIYPLGKPPGAMRFPNASGVPLNLVFPADGRFFDMLARFVDSEPLDTADADWRGMMASIGIVKGQPFKPDAHARAILDAAARTAFKMSRSMIYDELAKRPGGLIYSDRQYVTPTRNFVTDWEWMDKAGRFLDLDARSAAYSIIYATSPAMGSVVPGQGARYLTTFKDSDGRFLSGARNYRLHLPAHVPAAIFWSATLYDTQTASGLDNGQVLPSIGLRDKPEVNADGSIDLFFGPDAPAGKERNWRRTVPGKGFFVMLRLYGPTGPHFDQSWKPGDVEKAG</sequence>
<evidence type="ECO:0000313" key="4">
    <source>
        <dbReference type="EMBL" id="SAK84064.1"/>
    </source>
</evidence>
<dbReference type="SUPFAM" id="SSF160935">
    <property type="entry name" value="VPA0735-like"/>
    <property type="match status" value="1"/>
</dbReference>
<dbReference type="InterPro" id="IPR037050">
    <property type="entry name" value="DUF1254_sf"/>
</dbReference>
<dbReference type="InterPro" id="IPR037049">
    <property type="entry name" value="DUF1214_C_sf"/>
</dbReference>
<evidence type="ECO:0000259" key="3">
    <source>
        <dbReference type="Pfam" id="PF06863"/>
    </source>
</evidence>
<dbReference type="Proteomes" id="UP000054596">
    <property type="component" value="Unassembled WGS sequence"/>
</dbReference>
<gene>
    <name evidence="4" type="ORF">AWB82_05644</name>
</gene>
<keyword evidence="5" id="KW-1185">Reference proteome</keyword>
<dbReference type="EMBL" id="FCOJ02000054">
    <property type="protein sequence ID" value="SAK84064.1"/>
    <property type="molecule type" value="Genomic_DNA"/>
</dbReference>
<feature type="signal peptide" evidence="1">
    <location>
        <begin position="1"/>
        <end position="30"/>
    </location>
</feature>
<reference evidence="4" key="1">
    <citation type="submission" date="2016-01" db="EMBL/GenBank/DDBJ databases">
        <authorList>
            <person name="Peeters C."/>
        </authorList>
    </citation>
    <scope>NUCLEOTIDE SEQUENCE [LARGE SCALE GENOMIC DNA]</scope>
    <source>
        <strain evidence="4">LMG 29325</strain>
    </source>
</reference>
<protein>
    <submittedName>
        <fullName evidence="4">Lipoprotein</fullName>
    </submittedName>
</protein>
<evidence type="ECO:0000259" key="2">
    <source>
        <dbReference type="Pfam" id="PF06742"/>
    </source>
</evidence>
<keyword evidence="4" id="KW-0449">Lipoprotein</keyword>
<dbReference type="RefSeq" id="WP_086972628.1">
    <property type="nucleotide sequence ID" value="NZ_FCOJ02000054.1"/>
</dbReference>
<dbReference type="InterPro" id="IPR010679">
    <property type="entry name" value="DUF1254"/>
</dbReference>
<dbReference type="PANTHER" id="PTHR36509:SF3">
    <property type="entry name" value="SIGNAL PEPTIDE PROTEIN"/>
    <property type="match status" value="1"/>
</dbReference>
<comment type="caution">
    <text evidence="4">The sequence shown here is derived from an EMBL/GenBank/DDBJ whole genome shotgun (WGS) entry which is preliminary data.</text>
</comment>
<keyword evidence="1" id="KW-0732">Signal</keyword>
<feature type="domain" description="DUF1214" evidence="2">
    <location>
        <begin position="394"/>
        <end position="499"/>
    </location>
</feature>
<organism evidence="4 5">
    <name type="scientific">Caballeronia glebae</name>
    <dbReference type="NCBI Taxonomy" id="1777143"/>
    <lineage>
        <taxon>Bacteria</taxon>
        <taxon>Pseudomonadati</taxon>
        <taxon>Pseudomonadota</taxon>
        <taxon>Betaproteobacteria</taxon>
        <taxon>Burkholderiales</taxon>
        <taxon>Burkholderiaceae</taxon>
        <taxon>Caballeronia</taxon>
    </lineage>
</organism>
<dbReference type="STRING" id="1777143.AWB82_05644"/>
<feature type="domain" description="DUF1254" evidence="3">
    <location>
        <begin position="104"/>
        <end position="239"/>
    </location>
</feature>
<feature type="chain" id="PRO_5007623262" evidence="1">
    <location>
        <begin position="31"/>
        <end position="516"/>
    </location>
</feature>
<dbReference type="PANTHER" id="PTHR36509">
    <property type="entry name" value="BLL3101 PROTEIN"/>
    <property type="match status" value="1"/>
</dbReference>
<evidence type="ECO:0000256" key="1">
    <source>
        <dbReference type="SAM" id="SignalP"/>
    </source>
</evidence>
<dbReference type="Pfam" id="PF06863">
    <property type="entry name" value="DUF1254"/>
    <property type="match status" value="1"/>
</dbReference>
<accession>A0A158CNY3</accession>
<dbReference type="Gene3D" id="1.10.3360.10">
    <property type="entry name" value="VPA0735-like domain"/>
    <property type="match status" value="1"/>
</dbReference>
<dbReference type="OrthoDB" id="272779at2"/>
<dbReference type="Gene3D" id="2.60.120.600">
    <property type="entry name" value="Domain of unknown function DUF1214, C-terminal domain"/>
    <property type="match status" value="1"/>
</dbReference>
<evidence type="ECO:0000313" key="5">
    <source>
        <dbReference type="Proteomes" id="UP000054596"/>
    </source>
</evidence>
<dbReference type="AlphaFoldDB" id="A0A158CNY3"/>